<accession>A0A512B3E3</accession>
<protein>
    <submittedName>
        <fullName evidence="8">Membrane protein</fullName>
    </submittedName>
</protein>
<dbReference type="InterPro" id="IPR000620">
    <property type="entry name" value="EamA_dom"/>
</dbReference>
<feature type="transmembrane region" description="Helical" evidence="6">
    <location>
        <begin position="122"/>
        <end position="139"/>
    </location>
</feature>
<evidence type="ECO:0000256" key="5">
    <source>
        <dbReference type="ARBA" id="ARBA00023136"/>
    </source>
</evidence>
<comment type="caution">
    <text evidence="8">The sequence shown here is derived from an EMBL/GenBank/DDBJ whole genome shotgun (WGS) entry which is preliminary data.</text>
</comment>
<evidence type="ECO:0000256" key="3">
    <source>
        <dbReference type="ARBA" id="ARBA00022692"/>
    </source>
</evidence>
<gene>
    <name evidence="8" type="ORF">AAE02nite_41360</name>
</gene>
<feature type="transmembrane region" description="Helical" evidence="6">
    <location>
        <begin position="213"/>
        <end position="235"/>
    </location>
</feature>
<evidence type="ECO:0000313" key="9">
    <source>
        <dbReference type="Proteomes" id="UP000321532"/>
    </source>
</evidence>
<feature type="transmembrane region" description="Helical" evidence="6">
    <location>
        <begin position="94"/>
        <end position="115"/>
    </location>
</feature>
<evidence type="ECO:0000256" key="4">
    <source>
        <dbReference type="ARBA" id="ARBA00022989"/>
    </source>
</evidence>
<dbReference type="SUPFAM" id="SSF103481">
    <property type="entry name" value="Multidrug resistance efflux transporter EmrE"/>
    <property type="match status" value="2"/>
</dbReference>
<feature type="domain" description="EamA" evidence="7">
    <location>
        <begin position="151"/>
        <end position="284"/>
    </location>
</feature>
<feature type="transmembrane region" description="Helical" evidence="6">
    <location>
        <begin position="268"/>
        <end position="285"/>
    </location>
</feature>
<evidence type="ECO:0000256" key="2">
    <source>
        <dbReference type="ARBA" id="ARBA00007362"/>
    </source>
</evidence>
<dbReference type="EMBL" id="BJYS01000037">
    <property type="protein sequence ID" value="GEO06472.1"/>
    <property type="molecule type" value="Genomic_DNA"/>
</dbReference>
<keyword evidence="3 6" id="KW-0812">Transmembrane</keyword>
<dbReference type="GO" id="GO:0016020">
    <property type="term" value="C:membrane"/>
    <property type="evidence" value="ECO:0007669"/>
    <property type="project" value="UniProtKB-SubCell"/>
</dbReference>
<keyword evidence="9" id="KW-1185">Reference proteome</keyword>
<feature type="transmembrane region" description="Helical" evidence="6">
    <location>
        <begin position="242"/>
        <end position="262"/>
    </location>
</feature>
<feature type="transmembrane region" description="Helical" evidence="6">
    <location>
        <begin position="67"/>
        <end position="88"/>
    </location>
</feature>
<feature type="domain" description="EamA" evidence="7">
    <location>
        <begin position="5"/>
        <end position="138"/>
    </location>
</feature>
<evidence type="ECO:0000256" key="1">
    <source>
        <dbReference type="ARBA" id="ARBA00004141"/>
    </source>
</evidence>
<dbReference type="OrthoDB" id="7541381at2"/>
<feature type="transmembrane region" description="Helical" evidence="6">
    <location>
        <begin position="182"/>
        <end position="201"/>
    </location>
</feature>
<sequence>MGKRPWVLYTFITTLLWGIWGAFIEIPEKAGFPATLGYTVWALTMIPCAIVALININFKLEYDAKSIFWGCLVGILGAAGQLILFQALRTGPAYVVFPIISLFPVVTIFMSTLFLKETTTRRHWLGIILALVAILSLSYQEPNDKNVSGYLWLLLSIVVFFMWGIQAFAMKFSNDSMKAESIFFYMMLTAILLIPVALWMTDFSQDINWDFKGPYLAALIQVLNSIGALTLVYALRYGKAIIVVPITALAPVITIIISLLLYMVMPHFVVLTGMVLAVIAIYILAE</sequence>
<evidence type="ECO:0000259" key="7">
    <source>
        <dbReference type="Pfam" id="PF00892"/>
    </source>
</evidence>
<keyword evidence="5 6" id="KW-0472">Membrane</keyword>
<reference evidence="8 9" key="1">
    <citation type="submission" date="2019-07" db="EMBL/GenBank/DDBJ databases">
        <title>Whole genome shotgun sequence of Adhaeribacter aerolatus NBRC 106133.</title>
        <authorList>
            <person name="Hosoyama A."/>
            <person name="Uohara A."/>
            <person name="Ohji S."/>
            <person name="Ichikawa N."/>
        </authorList>
    </citation>
    <scope>NUCLEOTIDE SEQUENCE [LARGE SCALE GENOMIC DNA]</scope>
    <source>
        <strain evidence="8 9">NBRC 106133</strain>
    </source>
</reference>
<dbReference type="InterPro" id="IPR050638">
    <property type="entry name" value="AA-Vitamin_Transporters"/>
</dbReference>
<dbReference type="RefSeq" id="WP_146902557.1">
    <property type="nucleotide sequence ID" value="NZ_BJYS01000037.1"/>
</dbReference>
<organism evidence="8 9">
    <name type="scientific">Adhaeribacter aerolatus</name>
    <dbReference type="NCBI Taxonomy" id="670289"/>
    <lineage>
        <taxon>Bacteria</taxon>
        <taxon>Pseudomonadati</taxon>
        <taxon>Bacteroidota</taxon>
        <taxon>Cytophagia</taxon>
        <taxon>Cytophagales</taxon>
        <taxon>Hymenobacteraceae</taxon>
        <taxon>Adhaeribacter</taxon>
    </lineage>
</organism>
<feature type="transmembrane region" description="Helical" evidence="6">
    <location>
        <begin position="36"/>
        <end position="55"/>
    </location>
</feature>
<dbReference type="AlphaFoldDB" id="A0A512B3E3"/>
<feature type="transmembrane region" description="Helical" evidence="6">
    <location>
        <begin position="151"/>
        <end position="170"/>
    </location>
</feature>
<dbReference type="PANTHER" id="PTHR32322">
    <property type="entry name" value="INNER MEMBRANE TRANSPORTER"/>
    <property type="match status" value="1"/>
</dbReference>
<comment type="subcellular location">
    <subcellularLocation>
        <location evidence="1">Membrane</location>
        <topology evidence="1">Multi-pass membrane protein</topology>
    </subcellularLocation>
</comment>
<evidence type="ECO:0000313" key="8">
    <source>
        <dbReference type="EMBL" id="GEO06472.1"/>
    </source>
</evidence>
<dbReference type="Proteomes" id="UP000321532">
    <property type="component" value="Unassembled WGS sequence"/>
</dbReference>
<proteinExistence type="inferred from homology"/>
<dbReference type="Gene3D" id="1.10.3730.20">
    <property type="match status" value="1"/>
</dbReference>
<dbReference type="PANTHER" id="PTHR32322:SF2">
    <property type="entry name" value="EAMA DOMAIN-CONTAINING PROTEIN"/>
    <property type="match status" value="1"/>
</dbReference>
<name>A0A512B3E3_9BACT</name>
<dbReference type="InterPro" id="IPR037185">
    <property type="entry name" value="EmrE-like"/>
</dbReference>
<keyword evidence="4 6" id="KW-1133">Transmembrane helix</keyword>
<dbReference type="Pfam" id="PF00892">
    <property type="entry name" value="EamA"/>
    <property type="match status" value="2"/>
</dbReference>
<feature type="transmembrane region" description="Helical" evidence="6">
    <location>
        <begin position="7"/>
        <end position="24"/>
    </location>
</feature>
<comment type="similarity">
    <text evidence="2">Belongs to the EamA transporter family.</text>
</comment>
<evidence type="ECO:0000256" key="6">
    <source>
        <dbReference type="SAM" id="Phobius"/>
    </source>
</evidence>